<gene>
    <name evidence="1" type="ORF">OLC1_LOCUS21778</name>
</gene>
<dbReference type="Proteomes" id="UP001161247">
    <property type="component" value="Chromosome 8"/>
</dbReference>
<dbReference type="EMBL" id="OX459125">
    <property type="protein sequence ID" value="CAI9115207.1"/>
    <property type="molecule type" value="Genomic_DNA"/>
</dbReference>
<keyword evidence="2" id="KW-1185">Reference proteome</keyword>
<evidence type="ECO:0000313" key="1">
    <source>
        <dbReference type="EMBL" id="CAI9115207.1"/>
    </source>
</evidence>
<reference evidence="1" key="1">
    <citation type="submission" date="2023-03" db="EMBL/GenBank/DDBJ databases">
        <authorList>
            <person name="Julca I."/>
        </authorList>
    </citation>
    <scope>NUCLEOTIDE SEQUENCE</scope>
</reference>
<dbReference type="AlphaFoldDB" id="A0AAV1E6M7"/>
<evidence type="ECO:0000313" key="2">
    <source>
        <dbReference type="Proteomes" id="UP001161247"/>
    </source>
</evidence>
<protein>
    <submittedName>
        <fullName evidence="1">OLC1v1016047C1</fullName>
    </submittedName>
</protein>
<name>A0AAV1E6M7_OLDCO</name>
<accession>A0AAV1E6M7</accession>
<sequence length="289" mass="32563">MGNFRLKFCYHEEFFCDSFAAFMGNLLLLPCCNHDSEDRLRKKAPNPIDCIGSALHHVDVLIGMNPIDSENLIMFKILRFVLRNLKMFVLSSRKLKNDASLGSFSVKIEDTVRAFTELIHAIHLDSDGLATSEGPSPTAEFGQILKSFEKQADELYTILLGNMQQSSSLTIDKVLEIINSSLDNLAEFSNLEMEFPESLQYSMKVLGEQMTTLNGNILLAMQIDSEFSYQPTIDLFDEAPKNDISATKNLLPHAETAAVNAAYILTRKFEDRMGFKFYALVQKLKPIDP</sequence>
<organism evidence="1 2">
    <name type="scientific">Oldenlandia corymbosa var. corymbosa</name>
    <dbReference type="NCBI Taxonomy" id="529605"/>
    <lineage>
        <taxon>Eukaryota</taxon>
        <taxon>Viridiplantae</taxon>
        <taxon>Streptophyta</taxon>
        <taxon>Embryophyta</taxon>
        <taxon>Tracheophyta</taxon>
        <taxon>Spermatophyta</taxon>
        <taxon>Magnoliopsida</taxon>
        <taxon>eudicotyledons</taxon>
        <taxon>Gunneridae</taxon>
        <taxon>Pentapetalae</taxon>
        <taxon>asterids</taxon>
        <taxon>lamiids</taxon>
        <taxon>Gentianales</taxon>
        <taxon>Rubiaceae</taxon>
        <taxon>Rubioideae</taxon>
        <taxon>Spermacoceae</taxon>
        <taxon>Hedyotis-Oldenlandia complex</taxon>
        <taxon>Oldenlandia</taxon>
    </lineage>
</organism>
<proteinExistence type="predicted"/>